<reference evidence="2" key="1">
    <citation type="submission" date="2020-05" db="EMBL/GenBank/DDBJ databases">
        <authorList>
            <person name="Chiriac C."/>
            <person name="Salcher M."/>
            <person name="Ghai R."/>
            <person name="Kavagutti S V."/>
        </authorList>
    </citation>
    <scope>NUCLEOTIDE SEQUENCE</scope>
</reference>
<dbReference type="AlphaFoldDB" id="A0A6J7Q1X9"/>
<evidence type="ECO:0000313" key="2">
    <source>
        <dbReference type="EMBL" id="CAB5011588.1"/>
    </source>
</evidence>
<sequence length="85" mass="8876">MPTGKLNCFCAIPVGLTADDVTFTEVKANLKVVLVGTVVTVTVPLNGLPTPSTTTTSPTAKPWAVDVVRVATLEVNALFVMANTF</sequence>
<dbReference type="EMBL" id="CAFBPJ010000030">
    <property type="protein sequence ID" value="CAB5011588.1"/>
    <property type="molecule type" value="Genomic_DNA"/>
</dbReference>
<protein>
    <submittedName>
        <fullName evidence="2">Unannotated protein</fullName>
    </submittedName>
</protein>
<gene>
    <name evidence="1" type="ORF">UFOPK4043_00802</name>
    <name evidence="2" type="ORF">UFOPK4092_00421</name>
</gene>
<organism evidence="2">
    <name type="scientific">freshwater metagenome</name>
    <dbReference type="NCBI Taxonomy" id="449393"/>
    <lineage>
        <taxon>unclassified sequences</taxon>
        <taxon>metagenomes</taxon>
        <taxon>ecological metagenomes</taxon>
    </lineage>
</organism>
<proteinExistence type="predicted"/>
<dbReference type="EMBL" id="CAFBPA010000105">
    <property type="protein sequence ID" value="CAB5005665.1"/>
    <property type="molecule type" value="Genomic_DNA"/>
</dbReference>
<name>A0A6J7Q1X9_9ZZZZ</name>
<accession>A0A6J7Q1X9</accession>
<evidence type="ECO:0000313" key="1">
    <source>
        <dbReference type="EMBL" id="CAB5005665.1"/>
    </source>
</evidence>